<dbReference type="Pfam" id="PF13531">
    <property type="entry name" value="SBP_bac_11"/>
    <property type="match status" value="1"/>
</dbReference>
<dbReference type="RefSeq" id="WP_020924802.1">
    <property type="nucleotide sequence ID" value="NZ_CAXONT010000007.1"/>
</dbReference>
<dbReference type="GeneID" id="75274970"/>
<gene>
    <name evidence="7" type="ORF">O9570_14310</name>
</gene>
<keyword evidence="5" id="KW-0574">Periplasm</keyword>
<dbReference type="SUPFAM" id="SSF53850">
    <property type="entry name" value="Periplasmic binding protein-like II"/>
    <property type="match status" value="1"/>
</dbReference>
<dbReference type="Proteomes" id="UP001141992">
    <property type="component" value="Unassembled WGS sequence"/>
</dbReference>
<dbReference type="PROSITE" id="PS51318">
    <property type="entry name" value="TAT"/>
    <property type="match status" value="1"/>
</dbReference>
<dbReference type="EMBL" id="JAPZVI010000009">
    <property type="protein sequence ID" value="MCZ8402623.1"/>
    <property type="molecule type" value="Genomic_DNA"/>
</dbReference>
<feature type="chain" id="PRO_5041079712" evidence="6">
    <location>
        <begin position="30"/>
        <end position="261"/>
    </location>
</feature>
<evidence type="ECO:0000256" key="4">
    <source>
        <dbReference type="ARBA" id="ARBA00022729"/>
    </source>
</evidence>
<evidence type="ECO:0000256" key="3">
    <source>
        <dbReference type="ARBA" id="ARBA00022448"/>
    </source>
</evidence>
<comment type="subcellular location">
    <subcellularLocation>
        <location evidence="1">Periplasm</location>
    </subcellularLocation>
</comment>
<feature type="signal peptide" evidence="6">
    <location>
        <begin position="1"/>
        <end position="29"/>
    </location>
</feature>
<reference evidence="7" key="1">
    <citation type="submission" date="2022-12" db="EMBL/GenBank/DDBJ databases">
        <authorList>
            <person name="Voronina O.L."/>
            <person name="Kunda M.S."/>
            <person name="Ryzhova N."/>
            <person name="Aksenova E.I."/>
        </authorList>
    </citation>
    <scope>NUCLEOTIDE SEQUENCE</scope>
    <source>
        <strain evidence="7">SCCH136:Ach223948</strain>
    </source>
</reference>
<dbReference type="eggNOG" id="COG4588">
    <property type="taxonomic scope" value="Bacteria"/>
</dbReference>
<evidence type="ECO:0000313" key="7">
    <source>
        <dbReference type="EMBL" id="MCZ8402623.1"/>
    </source>
</evidence>
<evidence type="ECO:0000256" key="6">
    <source>
        <dbReference type="SAM" id="SignalP"/>
    </source>
</evidence>
<organism evidence="7 8">
    <name type="scientific">Alcaligenes xylosoxydans xylosoxydans</name>
    <name type="common">Achromobacter xylosoxidans</name>
    <dbReference type="NCBI Taxonomy" id="85698"/>
    <lineage>
        <taxon>Bacteria</taxon>
        <taxon>Pseudomonadati</taxon>
        <taxon>Pseudomonadota</taxon>
        <taxon>Betaproteobacteria</taxon>
        <taxon>Burkholderiales</taxon>
        <taxon>Alcaligenaceae</taxon>
        <taxon>Achromobacter</taxon>
    </lineage>
</organism>
<comment type="similarity">
    <text evidence="2">Belongs to the prokaryotic sulfate-binding protein family.</text>
</comment>
<evidence type="ECO:0000313" key="8">
    <source>
        <dbReference type="Proteomes" id="UP001141992"/>
    </source>
</evidence>
<evidence type="ECO:0000256" key="2">
    <source>
        <dbReference type="ARBA" id="ARBA00006099"/>
    </source>
</evidence>
<dbReference type="GO" id="GO:0140104">
    <property type="term" value="F:molecular carrier activity"/>
    <property type="evidence" value="ECO:0007669"/>
    <property type="project" value="InterPro"/>
</dbReference>
<name>A0A0D6GFQ6_ALCXX</name>
<dbReference type="Gene3D" id="3.40.190.10">
    <property type="entry name" value="Periplasmic binding protein-like II"/>
    <property type="match status" value="2"/>
</dbReference>
<dbReference type="GO" id="GO:0042597">
    <property type="term" value="C:periplasmic space"/>
    <property type="evidence" value="ECO:0007669"/>
    <property type="project" value="UniProtKB-SubCell"/>
</dbReference>
<dbReference type="PANTHER" id="PTHR30368:SF2">
    <property type="entry name" value="SULFATE-BINDING PROTEIN"/>
    <property type="match status" value="1"/>
</dbReference>
<dbReference type="CDD" id="cd13519">
    <property type="entry name" value="PBP2_PEB3_AcfC"/>
    <property type="match status" value="1"/>
</dbReference>
<dbReference type="GO" id="GO:1902358">
    <property type="term" value="P:sulfate transmembrane transport"/>
    <property type="evidence" value="ECO:0007669"/>
    <property type="project" value="InterPro"/>
</dbReference>
<comment type="caution">
    <text evidence="7">The sequence shown here is derived from an EMBL/GenBank/DDBJ whole genome shotgun (WGS) entry which is preliminary data.</text>
</comment>
<dbReference type="InterPro" id="IPR005669">
    <property type="entry name" value="Thiosulph/SO4-bd"/>
</dbReference>
<evidence type="ECO:0000256" key="5">
    <source>
        <dbReference type="ARBA" id="ARBA00022764"/>
    </source>
</evidence>
<accession>A0A0D6GFQ6</accession>
<dbReference type="AlphaFoldDB" id="A0A0D6GFQ6"/>
<keyword evidence="4 6" id="KW-0732">Signal</keyword>
<keyword evidence="3" id="KW-0813">Transport</keyword>
<protein>
    <submittedName>
        <fullName evidence="7">Extracellular solute-binding protein</fullName>
    </submittedName>
</protein>
<evidence type="ECO:0000256" key="1">
    <source>
        <dbReference type="ARBA" id="ARBA00004418"/>
    </source>
</evidence>
<dbReference type="InterPro" id="IPR006311">
    <property type="entry name" value="TAT_signal"/>
</dbReference>
<sequence length="261" mass="27899">MKSNRSTLQQTLAGALLALAAVSGPAAWAAQDLNVYGPGGPAPAMKEAAEAFGKQRGIEVKVTAGPTPAWAEQARQNADVLFSGAENMMSGFAAALPGVFDLRDARTLYLRPSAILVRPGNPKGIQGFKDLLKPGIKVMAVSGAGQTGLWEDVAGRLGDIETVRAFRANLVLPEAGNSAQARSQWTEDKSIDAWLIWNIWQVSNPTLADVVAVEEPYRIYRDAGAVVTRHGKANPQAQAFVEFLASAEGRAIFKKWGWKTD</sequence>
<proteinExistence type="inferred from homology"/>
<dbReference type="PANTHER" id="PTHR30368">
    <property type="entry name" value="SULFATE-BINDING PROTEIN"/>
    <property type="match status" value="1"/>
</dbReference>
<dbReference type="KEGG" id="axx:ERS451415_01308"/>